<feature type="signal peptide" evidence="7">
    <location>
        <begin position="1"/>
        <end position="15"/>
    </location>
</feature>
<evidence type="ECO:0000256" key="3">
    <source>
        <dbReference type="ARBA" id="ARBA00022553"/>
    </source>
</evidence>
<evidence type="ECO:0000256" key="2">
    <source>
        <dbReference type="ARBA" id="ARBA00012409"/>
    </source>
</evidence>
<keyword evidence="3" id="KW-0597">Phosphoprotein</keyword>
<dbReference type="InterPro" id="IPR000719">
    <property type="entry name" value="Prot_kinase_dom"/>
</dbReference>
<comment type="caution">
    <text evidence="9">The sequence shown here is derived from an EMBL/GenBank/DDBJ whole genome shotgun (WGS) entry which is preliminary data.</text>
</comment>
<keyword evidence="10" id="KW-1185">Reference proteome</keyword>
<keyword evidence="4" id="KW-0547">Nucleotide-binding</keyword>
<comment type="similarity">
    <text evidence="1">Belongs to the protein kinase superfamily. CMGC Ser/Thr protein kinase family. CDC2/CDKX subfamily.</text>
</comment>
<evidence type="ECO:0000313" key="9">
    <source>
        <dbReference type="EMBL" id="KAF8659749.1"/>
    </source>
</evidence>
<dbReference type="InterPro" id="IPR008271">
    <property type="entry name" value="Ser/Thr_kinase_AS"/>
</dbReference>
<keyword evidence="7" id="KW-0732">Signal</keyword>
<evidence type="ECO:0000256" key="6">
    <source>
        <dbReference type="ARBA" id="ARBA00049280"/>
    </source>
</evidence>
<evidence type="ECO:0000256" key="7">
    <source>
        <dbReference type="SAM" id="SignalP"/>
    </source>
</evidence>
<dbReference type="PANTHER" id="PTHR24056:SF395">
    <property type="entry name" value="PROTEIN KINASE DOMAIN-CONTAINING PROTEIN"/>
    <property type="match status" value="1"/>
</dbReference>
<protein>
    <recommendedName>
        <fullName evidence="2">[RNA-polymerase]-subunit kinase</fullName>
        <ecNumber evidence="2">2.7.11.23</ecNumber>
    </recommendedName>
</protein>
<name>A0A835AE54_9POAL</name>
<dbReference type="GO" id="GO:0007346">
    <property type="term" value="P:regulation of mitotic cell cycle"/>
    <property type="evidence" value="ECO:0007669"/>
    <property type="project" value="TreeGrafter"/>
</dbReference>
<keyword evidence="5" id="KW-0067">ATP-binding</keyword>
<sequence>MFGSVILLCSSPSSATTVRAAMWQLLTGARTMHERGVVHRDIKPGNVVVGEDHRSLKLCDLGLAMDTTSSESPPPHSRAGTLAYMAPEVLLGKGGYDARVDAWSLGCVMAELVRGRPLFETNAGDDDDDGEVGQLWAIYEVHDGGGLREMFTEETLSKEGFEVLSGLLAFECGDRLTADAALGMPWFDNVGALALPKEEEEVVVVTAPVVPEKKKRRLLDVIQPPLPKKTAKVF</sequence>
<dbReference type="InterPro" id="IPR050108">
    <property type="entry name" value="CDK"/>
</dbReference>
<dbReference type="GO" id="GO:0005634">
    <property type="term" value="C:nucleus"/>
    <property type="evidence" value="ECO:0007669"/>
    <property type="project" value="TreeGrafter"/>
</dbReference>
<dbReference type="SUPFAM" id="SSF56112">
    <property type="entry name" value="Protein kinase-like (PK-like)"/>
    <property type="match status" value="1"/>
</dbReference>
<dbReference type="AlphaFoldDB" id="A0A835AE54"/>
<reference evidence="9" key="1">
    <citation type="submission" date="2020-07" db="EMBL/GenBank/DDBJ databases">
        <title>Genome sequence and genetic diversity analysis of an under-domesticated orphan crop, white fonio (Digitaria exilis).</title>
        <authorList>
            <person name="Bennetzen J.L."/>
            <person name="Chen S."/>
            <person name="Ma X."/>
            <person name="Wang X."/>
            <person name="Yssel A.E.J."/>
            <person name="Chaluvadi S.R."/>
            <person name="Johnson M."/>
            <person name="Gangashetty P."/>
            <person name="Hamidou F."/>
            <person name="Sanogo M.D."/>
            <person name="Zwaenepoel A."/>
            <person name="Wallace J."/>
            <person name="Van De Peer Y."/>
            <person name="Van Deynze A."/>
        </authorList>
    </citation>
    <scope>NUCLEOTIDE SEQUENCE</scope>
    <source>
        <tissue evidence="9">Leaves</tissue>
    </source>
</reference>
<organism evidence="9 10">
    <name type="scientific">Digitaria exilis</name>
    <dbReference type="NCBI Taxonomy" id="1010633"/>
    <lineage>
        <taxon>Eukaryota</taxon>
        <taxon>Viridiplantae</taxon>
        <taxon>Streptophyta</taxon>
        <taxon>Embryophyta</taxon>
        <taxon>Tracheophyta</taxon>
        <taxon>Spermatophyta</taxon>
        <taxon>Magnoliopsida</taxon>
        <taxon>Liliopsida</taxon>
        <taxon>Poales</taxon>
        <taxon>Poaceae</taxon>
        <taxon>PACMAD clade</taxon>
        <taxon>Panicoideae</taxon>
        <taxon>Panicodae</taxon>
        <taxon>Paniceae</taxon>
        <taxon>Anthephorinae</taxon>
        <taxon>Digitaria</taxon>
    </lineage>
</organism>
<dbReference type="GO" id="GO:0008353">
    <property type="term" value="F:RNA polymerase II CTD heptapeptide repeat kinase activity"/>
    <property type="evidence" value="ECO:0007669"/>
    <property type="project" value="UniProtKB-EC"/>
</dbReference>
<dbReference type="SMART" id="SM00220">
    <property type="entry name" value="S_TKc"/>
    <property type="match status" value="1"/>
</dbReference>
<evidence type="ECO:0000256" key="4">
    <source>
        <dbReference type="ARBA" id="ARBA00022741"/>
    </source>
</evidence>
<dbReference type="Gene3D" id="1.10.510.10">
    <property type="entry name" value="Transferase(Phosphotransferase) domain 1"/>
    <property type="match status" value="1"/>
</dbReference>
<dbReference type="EMBL" id="JACEFO010002453">
    <property type="protein sequence ID" value="KAF8659749.1"/>
    <property type="molecule type" value="Genomic_DNA"/>
</dbReference>
<proteinExistence type="inferred from homology"/>
<dbReference type="EC" id="2.7.11.23" evidence="2"/>
<evidence type="ECO:0000256" key="1">
    <source>
        <dbReference type="ARBA" id="ARBA00006485"/>
    </source>
</evidence>
<accession>A0A835AE54</accession>
<evidence type="ECO:0000313" key="10">
    <source>
        <dbReference type="Proteomes" id="UP000636709"/>
    </source>
</evidence>
<dbReference type="PROSITE" id="PS50011">
    <property type="entry name" value="PROTEIN_KINASE_DOM"/>
    <property type="match status" value="1"/>
</dbReference>
<dbReference type="PROSITE" id="PS00108">
    <property type="entry name" value="PROTEIN_KINASE_ST"/>
    <property type="match status" value="1"/>
</dbReference>
<dbReference type="Proteomes" id="UP000636709">
    <property type="component" value="Unassembled WGS sequence"/>
</dbReference>
<dbReference type="GO" id="GO:0005524">
    <property type="term" value="F:ATP binding"/>
    <property type="evidence" value="ECO:0007669"/>
    <property type="project" value="UniProtKB-KW"/>
</dbReference>
<gene>
    <name evidence="9" type="ORF">HU200_058210</name>
</gene>
<dbReference type="PANTHER" id="PTHR24056">
    <property type="entry name" value="CELL DIVISION PROTEIN KINASE"/>
    <property type="match status" value="1"/>
</dbReference>
<feature type="chain" id="PRO_5032627551" description="[RNA-polymerase]-subunit kinase" evidence="7">
    <location>
        <begin position="16"/>
        <end position="234"/>
    </location>
</feature>
<feature type="domain" description="Protein kinase" evidence="8">
    <location>
        <begin position="1"/>
        <end position="187"/>
    </location>
</feature>
<evidence type="ECO:0000259" key="8">
    <source>
        <dbReference type="PROSITE" id="PS50011"/>
    </source>
</evidence>
<evidence type="ECO:0000256" key="5">
    <source>
        <dbReference type="ARBA" id="ARBA00022840"/>
    </source>
</evidence>
<dbReference type="OrthoDB" id="684742at2759"/>
<dbReference type="Pfam" id="PF00069">
    <property type="entry name" value="Pkinase"/>
    <property type="match status" value="1"/>
</dbReference>
<dbReference type="InterPro" id="IPR011009">
    <property type="entry name" value="Kinase-like_dom_sf"/>
</dbReference>
<comment type="catalytic activity">
    <reaction evidence="6">
        <text>[DNA-directed RNA polymerase] + ATP = phospho-[DNA-directed RNA polymerase] + ADP + H(+)</text>
        <dbReference type="Rhea" id="RHEA:10216"/>
        <dbReference type="Rhea" id="RHEA-COMP:11321"/>
        <dbReference type="Rhea" id="RHEA-COMP:11322"/>
        <dbReference type="ChEBI" id="CHEBI:15378"/>
        <dbReference type="ChEBI" id="CHEBI:30616"/>
        <dbReference type="ChEBI" id="CHEBI:43176"/>
        <dbReference type="ChEBI" id="CHEBI:68546"/>
        <dbReference type="ChEBI" id="CHEBI:456216"/>
        <dbReference type="EC" id="2.7.11.23"/>
    </reaction>
</comment>